<comment type="caution">
    <text evidence="1">The sequence shown here is derived from an EMBL/GenBank/DDBJ whole genome shotgun (WGS) entry which is preliminary data.</text>
</comment>
<protein>
    <submittedName>
        <fullName evidence="1">Uncharacterized protein</fullName>
    </submittedName>
</protein>
<evidence type="ECO:0000313" key="1">
    <source>
        <dbReference type="EMBL" id="CAI6360757.1"/>
    </source>
</evidence>
<keyword evidence="2" id="KW-1185">Reference proteome</keyword>
<dbReference type="EMBL" id="CARXXK010000003">
    <property type="protein sequence ID" value="CAI6360757.1"/>
    <property type="molecule type" value="Genomic_DNA"/>
</dbReference>
<dbReference type="AlphaFoldDB" id="A0AAV0WXV0"/>
<gene>
    <name evidence="1" type="ORF">MEUPH1_LOCUS16021</name>
</gene>
<accession>A0AAV0WXV0</accession>
<name>A0AAV0WXV0_9HEMI</name>
<proteinExistence type="predicted"/>
<reference evidence="1 2" key="1">
    <citation type="submission" date="2023-01" db="EMBL/GenBank/DDBJ databases">
        <authorList>
            <person name="Whitehead M."/>
        </authorList>
    </citation>
    <scope>NUCLEOTIDE SEQUENCE [LARGE SCALE GENOMIC DNA]</scope>
</reference>
<dbReference type="Proteomes" id="UP001160148">
    <property type="component" value="Unassembled WGS sequence"/>
</dbReference>
<organism evidence="1 2">
    <name type="scientific">Macrosiphum euphorbiae</name>
    <name type="common">potato aphid</name>
    <dbReference type="NCBI Taxonomy" id="13131"/>
    <lineage>
        <taxon>Eukaryota</taxon>
        <taxon>Metazoa</taxon>
        <taxon>Ecdysozoa</taxon>
        <taxon>Arthropoda</taxon>
        <taxon>Hexapoda</taxon>
        <taxon>Insecta</taxon>
        <taxon>Pterygota</taxon>
        <taxon>Neoptera</taxon>
        <taxon>Paraneoptera</taxon>
        <taxon>Hemiptera</taxon>
        <taxon>Sternorrhyncha</taxon>
        <taxon>Aphidomorpha</taxon>
        <taxon>Aphidoidea</taxon>
        <taxon>Aphididae</taxon>
        <taxon>Macrosiphini</taxon>
        <taxon>Macrosiphum</taxon>
    </lineage>
</organism>
<evidence type="ECO:0000313" key="2">
    <source>
        <dbReference type="Proteomes" id="UP001160148"/>
    </source>
</evidence>
<sequence>MLNIVKALEPLGNVVPVNLKLIRLGKSSTEFLRPIKVFFESKDIGMNLFAAYNTATRSGKSFPEGFRISRDRTALQRKLLRSCYDDLDRSGETKLRIVFVNGLRTVFSTFLKNGDGRHRQQPNPS</sequence>